<keyword evidence="6 8" id="KW-0472">Membrane</keyword>
<dbReference type="EMBL" id="RAWM01000021">
    <property type="protein sequence ID" value="RKH70673.1"/>
    <property type="molecule type" value="Genomic_DNA"/>
</dbReference>
<evidence type="ECO:0000256" key="3">
    <source>
        <dbReference type="ARBA" id="ARBA00022679"/>
    </source>
</evidence>
<dbReference type="GO" id="GO:0046872">
    <property type="term" value="F:metal ion binding"/>
    <property type="evidence" value="ECO:0007669"/>
    <property type="project" value="UniProtKB-KW"/>
</dbReference>
<dbReference type="Pfam" id="PF00953">
    <property type="entry name" value="Glycos_transf_4"/>
    <property type="match status" value="1"/>
</dbReference>
<keyword evidence="4 8" id="KW-0812">Transmembrane</keyword>
<evidence type="ECO:0000256" key="7">
    <source>
        <dbReference type="PIRSR" id="PIRSR600715-1"/>
    </source>
</evidence>
<organism evidence="9 10">
    <name type="scientific">Corallococcus interemptor</name>
    <dbReference type="NCBI Taxonomy" id="2316720"/>
    <lineage>
        <taxon>Bacteria</taxon>
        <taxon>Pseudomonadati</taxon>
        <taxon>Myxococcota</taxon>
        <taxon>Myxococcia</taxon>
        <taxon>Myxococcales</taxon>
        <taxon>Cystobacterineae</taxon>
        <taxon>Myxococcaceae</taxon>
        <taxon>Corallococcus</taxon>
    </lineage>
</organism>
<comment type="caution">
    <text evidence="9">The sequence shown here is derived from an EMBL/GenBank/DDBJ whole genome shotgun (WGS) entry which is preliminary data.</text>
</comment>
<feature type="binding site" evidence="7">
    <location>
        <position position="161"/>
    </location>
    <ligand>
        <name>Mg(2+)</name>
        <dbReference type="ChEBI" id="CHEBI:18420"/>
    </ligand>
</feature>
<keyword evidence="10" id="KW-1185">Reference proteome</keyword>
<feature type="transmembrane region" description="Helical" evidence="8">
    <location>
        <begin position="111"/>
        <end position="128"/>
    </location>
</feature>
<dbReference type="PROSITE" id="PS01348">
    <property type="entry name" value="MRAY_2"/>
    <property type="match status" value="1"/>
</dbReference>
<feature type="transmembrane region" description="Helical" evidence="8">
    <location>
        <begin position="245"/>
        <end position="267"/>
    </location>
</feature>
<comment type="subcellular location">
    <subcellularLocation>
        <location evidence="1">Cell membrane</location>
        <topology evidence="1">Multi-pass membrane protein</topology>
    </subcellularLocation>
</comment>
<reference evidence="10" key="1">
    <citation type="submission" date="2018-09" db="EMBL/GenBank/DDBJ databases">
        <authorList>
            <person name="Livingstone P.G."/>
            <person name="Whitworth D.E."/>
        </authorList>
    </citation>
    <scope>NUCLEOTIDE SEQUENCE [LARGE SCALE GENOMIC DNA]</scope>
    <source>
        <strain evidence="10">AB047A</strain>
    </source>
</reference>
<gene>
    <name evidence="9" type="ORF">D7X96_10750</name>
</gene>
<feature type="transmembrane region" description="Helical" evidence="8">
    <location>
        <begin position="169"/>
        <end position="186"/>
    </location>
</feature>
<feature type="transmembrane region" description="Helical" evidence="8">
    <location>
        <begin position="49"/>
        <end position="68"/>
    </location>
</feature>
<evidence type="ECO:0000313" key="9">
    <source>
        <dbReference type="EMBL" id="RKH70673.1"/>
    </source>
</evidence>
<dbReference type="PANTHER" id="PTHR22926">
    <property type="entry name" value="PHOSPHO-N-ACETYLMURAMOYL-PENTAPEPTIDE-TRANSFERASE"/>
    <property type="match status" value="1"/>
</dbReference>
<feature type="transmembrane region" description="Helical" evidence="8">
    <location>
        <begin position="323"/>
        <end position="340"/>
    </location>
</feature>
<accession>A0A3A8QPU2</accession>
<evidence type="ECO:0000256" key="1">
    <source>
        <dbReference type="ARBA" id="ARBA00004651"/>
    </source>
</evidence>
<protein>
    <submittedName>
        <fullName evidence="9">Undecaprenyl/decaprenyl-phosphate alpha-N-acetylglucosaminyl 1-phosphate transferase</fullName>
    </submittedName>
</protein>
<keyword evidence="5 8" id="KW-1133">Transmembrane helix</keyword>
<evidence type="ECO:0000256" key="2">
    <source>
        <dbReference type="ARBA" id="ARBA00022475"/>
    </source>
</evidence>
<dbReference type="GO" id="GO:0071555">
    <property type="term" value="P:cell wall organization"/>
    <property type="evidence" value="ECO:0007669"/>
    <property type="project" value="TreeGrafter"/>
</dbReference>
<evidence type="ECO:0000256" key="4">
    <source>
        <dbReference type="ARBA" id="ARBA00022692"/>
    </source>
</evidence>
<feature type="transmembrane region" description="Helical" evidence="8">
    <location>
        <begin position="80"/>
        <end position="99"/>
    </location>
</feature>
<feature type="transmembrane region" description="Helical" evidence="8">
    <location>
        <begin position="193"/>
        <end position="212"/>
    </location>
</feature>
<dbReference type="GO" id="GO:0016780">
    <property type="term" value="F:phosphotransferase activity, for other substituted phosphate groups"/>
    <property type="evidence" value="ECO:0007669"/>
    <property type="project" value="InterPro"/>
</dbReference>
<feature type="binding site" evidence="7">
    <location>
        <position position="221"/>
    </location>
    <ligand>
        <name>Mg(2+)</name>
        <dbReference type="ChEBI" id="CHEBI:18420"/>
    </ligand>
</feature>
<dbReference type="OrthoDB" id="9783652at2"/>
<evidence type="ECO:0000313" key="10">
    <source>
        <dbReference type="Proteomes" id="UP000282656"/>
    </source>
</evidence>
<keyword evidence="3 9" id="KW-0808">Transferase</keyword>
<keyword evidence="7" id="KW-0460">Magnesium</keyword>
<name>A0A3A8QPU2_9BACT</name>
<dbReference type="Proteomes" id="UP000282656">
    <property type="component" value="Unassembled WGS sequence"/>
</dbReference>
<keyword evidence="7" id="KW-0479">Metal-binding</keyword>
<dbReference type="PANTHER" id="PTHR22926:SF3">
    <property type="entry name" value="UNDECAPRENYL-PHOSPHATE ALPHA-N-ACETYLGLUCOSAMINYL 1-PHOSPHATE TRANSFERASE"/>
    <property type="match status" value="1"/>
</dbReference>
<evidence type="ECO:0000256" key="5">
    <source>
        <dbReference type="ARBA" id="ARBA00022989"/>
    </source>
</evidence>
<evidence type="ECO:0000256" key="6">
    <source>
        <dbReference type="ARBA" id="ARBA00023136"/>
    </source>
</evidence>
<proteinExistence type="predicted"/>
<sequence length="496" mass="53249">MVTLFVAFLVSLLVALVLTWRVRERALAWGWLDAANSSRKVHVRPVPRLGGIGIVGGFFAPLCALFLVDSGVGDQFVSQTSLIVGLFVGGAIIAGLGFYDDLKGAGAKLKFSVQFAVALGLYAIGFRIEVLANPFGAELALGFLSLPLTVLWVVGVINALNLIDGLDGLAGGVAFFGVGTHFLLALMRGDVLLCLLMVALAGAILGFLVFNFNPASIFMGDTGSMFLGFVLAAVSIKTSSKSGTAVALLVPVMALGLPIMDTLLAMVRRSLLGRPMFSADKEHIHHRLMSRLFLSHRTTVLVLYALCTLFMVTALALNFANSMQSALLLSGVGVVIMVLMRKLGYLDMLRHMDVVQQTRQRNLELRSLVRSVTSAVRSAGSFQEVWNAVRPLSQGLSLSALELRLRRPHEDVGAGVVFESQHPQAGAASALEVRLDVKEEDVALGALRLVWRDGRAAIDRDEELALEVVADAVAERVGQLVALEAAEPQRIIALRR</sequence>
<dbReference type="RefSeq" id="WP_120548316.1">
    <property type="nucleotide sequence ID" value="NZ_RAWM01000021.1"/>
</dbReference>
<dbReference type="GO" id="GO:0009103">
    <property type="term" value="P:lipopolysaccharide biosynthetic process"/>
    <property type="evidence" value="ECO:0007669"/>
    <property type="project" value="TreeGrafter"/>
</dbReference>
<dbReference type="GO" id="GO:0044038">
    <property type="term" value="P:cell wall macromolecule biosynthetic process"/>
    <property type="evidence" value="ECO:0007669"/>
    <property type="project" value="TreeGrafter"/>
</dbReference>
<feature type="transmembrane region" description="Helical" evidence="8">
    <location>
        <begin position="298"/>
        <end position="317"/>
    </location>
</feature>
<evidence type="ECO:0000256" key="8">
    <source>
        <dbReference type="SAM" id="Phobius"/>
    </source>
</evidence>
<keyword evidence="2" id="KW-1003">Cell membrane</keyword>
<dbReference type="InterPro" id="IPR018480">
    <property type="entry name" value="PNAcMuramoyl-5peptid_Trfase_CS"/>
</dbReference>
<feature type="transmembrane region" description="Helical" evidence="8">
    <location>
        <begin position="140"/>
        <end position="163"/>
    </location>
</feature>
<dbReference type="CDD" id="cd06853">
    <property type="entry name" value="GT_WecA_like"/>
    <property type="match status" value="1"/>
</dbReference>
<dbReference type="InterPro" id="IPR000715">
    <property type="entry name" value="Glycosyl_transferase_4"/>
</dbReference>
<dbReference type="GO" id="GO:0005886">
    <property type="term" value="C:plasma membrane"/>
    <property type="evidence" value="ECO:0007669"/>
    <property type="project" value="UniProtKB-SubCell"/>
</dbReference>
<comment type="cofactor">
    <cofactor evidence="7">
        <name>Mg(2+)</name>
        <dbReference type="ChEBI" id="CHEBI:18420"/>
    </cofactor>
</comment>
<dbReference type="AlphaFoldDB" id="A0A3A8QPU2"/>